<dbReference type="InterPro" id="IPR011840">
    <property type="entry name" value="PulA_typeI"/>
</dbReference>
<dbReference type="EMBL" id="FNDZ01000005">
    <property type="protein sequence ID" value="SDI90356.1"/>
    <property type="molecule type" value="Genomic_DNA"/>
</dbReference>
<gene>
    <name evidence="3" type="ORF">SAMN05421804_10567</name>
</gene>
<dbReference type="Gene3D" id="2.60.40.1180">
    <property type="entry name" value="Golgi alpha-mannosidase II"/>
    <property type="match status" value="1"/>
</dbReference>
<dbReference type="InterPro" id="IPR006047">
    <property type="entry name" value="GH13_cat_dom"/>
</dbReference>
<comment type="similarity">
    <text evidence="1">Belongs to the glycosyl hydrolase 13 family.</text>
</comment>
<dbReference type="GO" id="GO:0005975">
    <property type="term" value="P:carbohydrate metabolic process"/>
    <property type="evidence" value="ECO:0007669"/>
    <property type="project" value="InterPro"/>
</dbReference>
<dbReference type="InterPro" id="IPR014756">
    <property type="entry name" value="Ig_E-set"/>
</dbReference>
<dbReference type="SUPFAM" id="SSF81296">
    <property type="entry name" value="E set domains"/>
    <property type="match status" value="1"/>
</dbReference>
<dbReference type="SUPFAM" id="SSF51445">
    <property type="entry name" value="(Trans)glycosidases"/>
    <property type="match status" value="1"/>
</dbReference>
<sequence>MAEKIFPTSVHGELATLPKILPNFEGLTDFYDSEYFNENLTYDGKDLFIQYEKDHIQVRLWAPMASKVNFQLYTSAEEKTPFLTYEMEPSEKGTHLLKLPLMAINHFYLFEVHHDEVVTYTPGPYATCVGVNGEKGYLLSLKETDPENFRTYKAPLLENPVDAVVYEVHVRDLSIHEDSDIEAKGKYLGFTEDGTRNIKGHTTGLSHLKELGVTHVQLLPVFDFNALDELGEDGAYNWGYDPLNYNVPEGSYAIDPKDPASRIKELKSLIMSLHKNGMGVIMDVVYNHTYDGVTSNFHKTVPLYFHRSSGGMFTDASACGNETASERRMMRKFIIDSLLFWVEEYQMDGFRFDLMGIHDTETMREIEKALRSVKPDILLYGEGWTGGNSPLHEDLRLVKRNISQVPGIGAFNDDIRDGIKGHVFFNEKGGFVSSRGQRESVKFGITGAVYHPQVNYRKILYTDFPWAQNPGQSINYVSAHDNLTLYDKLEAANKGKSKEVLKDMAKLANTIVLTSQGVPFLHAGVEFLRTKYGDHNSYRSSDKVNALNWSQKSRNIDVVQYYKGLIALRKEYPAFRLRTAEEIGKYLSFYGPEDRNFISYTLKDPHGFYTLLVAFNGGENSFKLRIPSAHWDVLLDKDDADILPLWSTKETSVTLKPYSAMILMTRDSIS</sequence>
<evidence type="ECO:0000256" key="1">
    <source>
        <dbReference type="ARBA" id="ARBA00008061"/>
    </source>
</evidence>
<name>A0A1G8PDE1_9CLOT</name>
<dbReference type="AlphaFoldDB" id="A0A1G8PDE1"/>
<dbReference type="Proteomes" id="UP000183255">
    <property type="component" value="Unassembled WGS sequence"/>
</dbReference>
<dbReference type="NCBIfam" id="TIGR02104">
    <property type="entry name" value="pulA_typeI"/>
    <property type="match status" value="1"/>
</dbReference>
<evidence type="ECO:0000313" key="4">
    <source>
        <dbReference type="Proteomes" id="UP000183255"/>
    </source>
</evidence>
<proteinExistence type="inferred from homology"/>
<dbReference type="InterPro" id="IPR013780">
    <property type="entry name" value="Glyco_hydro_b"/>
</dbReference>
<dbReference type="InterPro" id="IPR017853">
    <property type="entry name" value="GH"/>
</dbReference>
<dbReference type="CDD" id="cd11341">
    <property type="entry name" value="AmyAc_Pullulanase_LD-like"/>
    <property type="match status" value="1"/>
</dbReference>
<dbReference type="RefSeq" id="WP_051651623.1">
    <property type="nucleotide sequence ID" value="NZ_FNDZ01000005.1"/>
</dbReference>
<dbReference type="SMART" id="SM00642">
    <property type="entry name" value="Aamy"/>
    <property type="match status" value="1"/>
</dbReference>
<feature type="domain" description="Glycosyl hydrolase family 13 catalytic" evidence="2">
    <location>
        <begin position="192"/>
        <end position="569"/>
    </location>
</feature>
<protein>
    <submittedName>
        <fullName evidence="3">Pullulanase</fullName>
    </submittedName>
</protein>
<dbReference type="InterPro" id="IPR013783">
    <property type="entry name" value="Ig-like_fold"/>
</dbReference>
<dbReference type="CDD" id="cd02860">
    <property type="entry name" value="E_set_Pullulanase"/>
    <property type="match status" value="1"/>
</dbReference>
<dbReference type="Gene3D" id="3.20.20.80">
    <property type="entry name" value="Glycosidases"/>
    <property type="match status" value="1"/>
</dbReference>
<accession>A0A1G8PDE1</accession>
<dbReference type="Pfam" id="PF00128">
    <property type="entry name" value="Alpha-amylase"/>
    <property type="match status" value="1"/>
</dbReference>
<evidence type="ECO:0000313" key="3">
    <source>
        <dbReference type="EMBL" id="SDI90356.1"/>
    </source>
</evidence>
<evidence type="ECO:0000259" key="2">
    <source>
        <dbReference type="SMART" id="SM00642"/>
    </source>
</evidence>
<organism evidence="3 4">
    <name type="scientific">Proteiniclasticum ruminis</name>
    <dbReference type="NCBI Taxonomy" id="398199"/>
    <lineage>
        <taxon>Bacteria</taxon>
        <taxon>Bacillati</taxon>
        <taxon>Bacillota</taxon>
        <taxon>Clostridia</taxon>
        <taxon>Eubacteriales</taxon>
        <taxon>Clostridiaceae</taxon>
        <taxon>Proteiniclasticum</taxon>
    </lineage>
</organism>
<reference evidence="3 4" key="1">
    <citation type="submission" date="2016-10" db="EMBL/GenBank/DDBJ databases">
        <authorList>
            <person name="de Groot N.N."/>
        </authorList>
    </citation>
    <scope>NUCLEOTIDE SEQUENCE [LARGE SCALE GENOMIC DNA]</scope>
    <source>
        <strain evidence="3 4">CGMCC 1.5058</strain>
    </source>
</reference>
<dbReference type="Gene3D" id="2.60.40.10">
    <property type="entry name" value="Immunoglobulins"/>
    <property type="match status" value="1"/>
</dbReference>
<dbReference type="PANTHER" id="PTHR43002">
    <property type="entry name" value="GLYCOGEN DEBRANCHING ENZYME"/>
    <property type="match status" value="1"/>
</dbReference>